<dbReference type="InterPro" id="IPR015590">
    <property type="entry name" value="Aldehyde_DH_dom"/>
</dbReference>
<dbReference type="InterPro" id="IPR016162">
    <property type="entry name" value="Ald_DH_N"/>
</dbReference>
<dbReference type="Proteomes" id="UP000001812">
    <property type="component" value="Chromosome I"/>
</dbReference>
<dbReference type="Gene3D" id="3.40.309.10">
    <property type="entry name" value="Aldehyde Dehydrogenase, Chain A, domain 2"/>
    <property type="match status" value="1"/>
</dbReference>
<dbReference type="Pfam" id="PF00171">
    <property type="entry name" value="Aldedh"/>
    <property type="match status" value="1"/>
</dbReference>
<evidence type="ECO:0000256" key="2">
    <source>
        <dbReference type="ARBA" id="ARBA00023002"/>
    </source>
</evidence>
<protein>
    <submittedName>
        <fullName evidence="6">Putative phenylacetaldehyde dehydrogenase</fullName>
    </submittedName>
</protein>
<feature type="active site" evidence="3">
    <location>
        <position position="274"/>
    </location>
</feature>
<dbReference type="GO" id="GO:0016620">
    <property type="term" value="F:oxidoreductase activity, acting on the aldehyde or oxo group of donors, NAD or NADP as acceptor"/>
    <property type="evidence" value="ECO:0007669"/>
    <property type="project" value="InterPro"/>
</dbReference>
<comment type="similarity">
    <text evidence="1 4">Belongs to the aldehyde dehydrogenase family.</text>
</comment>
<dbReference type="PANTHER" id="PTHR11699">
    <property type="entry name" value="ALDEHYDE DEHYDROGENASE-RELATED"/>
    <property type="match status" value="1"/>
</dbReference>
<dbReference type="InterPro" id="IPR016161">
    <property type="entry name" value="Ald_DH/histidinol_DH"/>
</dbReference>
<accession>A0A0E1WCL6</accession>
<dbReference type="RefSeq" id="WP_004525791.1">
    <property type="nucleotide sequence ID" value="NZ_CM000832.1"/>
</dbReference>
<dbReference type="AlphaFoldDB" id="A0A0E1WCL6"/>
<gene>
    <name evidence="6" type="ORF">BURPS1710A_0315</name>
</gene>
<keyword evidence="2 4" id="KW-0560">Oxidoreductase</keyword>
<dbReference type="FunFam" id="3.40.605.10:FF:000007">
    <property type="entry name" value="NAD/NADP-dependent betaine aldehyde dehydrogenase"/>
    <property type="match status" value="1"/>
</dbReference>
<dbReference type="EMBL" id="CM000832">
    <property type="protein sequence ID" value="EET10101.1"/>
    <property type="molecule type" value="Genomic_DNA"/>
</dbReference>
<dbReference type="InterPro" id="IPR016160">
    <property type="entry name" value="Ald_DH_CS_CYS"/>
</dbReference>
<reference evidence="6" key="1">
    <citation type="submission" date="2009-05" db="EMBL/GenBank/DDBJ databases">
        <authorList>
            <person name="Harkins D.M."/>
            <person name="DeShazer D."/>
            <person name="Woods D.E."/>
            <person name="Brinkac L.M."/>
            <person name="Brown K.A."/>
            <person name="Hung G.C."/>
            <person name="Tuanyok A."/>
            <person name="Zhang B."/>
            <person name="Nierman W.C."/>
        </authorList>
    </citation>
    <scope>NUCLEOTIDE SEQUENCE [LARGE SCALE GENOMIC DNA]</scope>
    <source>
        <strain evidence="6">1710a</strain>
    </source>
</reference>
<sequence>MNLAALSTQHQRQSGFLARRQFGNWIDGRAAEPRSGRYLPVVDPATEMTIAEVAASDARDVDAAVAAARRAFDSGDWPRMRPASREKLLHQLAERLERYADELAALETLETGKLIGVARAIDVLGGAEYVRYMAGWATKLEGSTLDTSIAAPAGAEYFAYTRREAVGVVGAIVPWNFPLAIALWKVATALACGCTVVLKPSEETPLTALRLGELAQEAGLPDGVLNIVTGAGAEAGAALAAHPGIDKITFTGSVGVGRAIGHAAVERMARFTLELGGKSPLIVLDDADPDFAAHGAAQGIFFNQGQVCTAGSRVYVQKRLFERVVAGIAAAAEAMKIGSGFDPNTQIGPLVSKRHFERVLGHVGAAKEEGATLVTGGTRALDGGYFVKPTVFVDAAPAMRIVREEVFGPVVTVTPFDTVDDAVRLANDTDFGLAASVWSQNLSHVHRVVPRLKAGIVWVNTHNMLDPNLPFGGFKQSGYGRELGRAALEQFTELKSVCIAH</sequence>
<dbReference type="HOGENOM" id="CLU_005391_0_2_4"/>
<dbReference type="FunFam" id="3.40.309.10:FF:000012">
    <property type="entry name" value="Betaine aldehyde dehydrogenase"/>
    <property type="match status" value="1"/>
</dbReference>
<dbReference type="SUPFAM" id="SSF53720">
    <property type="entry name" value="ALDH-like"/>
    <property type="match status" value="1"/>
</dbReference>
<evidence type="ECO:0000256" key="4">
    <source>
        <dbReference type="RuleBase" id="RU003345"/>
    </source>
</evidence>
<dbReference type="InterPro" id="IPR016163">
    <property type="entry name" value="Ald_DH_C"/>
</dbReference>
<proteinExistence type="inferred from homology"/>
<dbReference type="InterPro" id="IPR029510">
    <property type="entry name" value="Ald_DH_CS_GLU"/>
</dbReference>
<evidence type="ECO:0000313" key="6">
    <source>
        <dbReference type="EMBL" id="EET10101.1"/>
    </source>
</evidence>
<feature type="domain" description="Aldehyde dehydrogenase" evidence="5">
    <location>
        <begin position="35"/>
        <end position="497"/>
    </location>
</feature>
<evidence type="ECO:0000256" key="1">
    <source>
        <dbReference type="ARBA" id="ARBA00009986"/>
    </source>
</evidence>
<name>A0A0E1WCL6_BURPE</name>
<dbReference type="PROSITE" id="PS00070">
    <property type="entry name" value="ALDEHYDE_DEHYDR_CYS"/>
    <property type="match status" value="1"/>
</dbReference>
<dbReference type="PROSITE" id="PS00687">
    <property type="entry name" value="ALDEHYDE_DEHYDR_GLU"/>
    <property type="match status" value="1"/>
</dbReference>
<evidence type="ECO:0000259" key="5">
    <source>
        <dbReference type="Pfam" id="PF00171"/>
    </source>
</evidence>
<evidence type="ECO:0000256" key="3">
    <source>
        <dbReference type="PROSITE-ProRule" id="PRU10007"/>
    </source>
</evidence>
<organism evidence="6">
    <name type="scientific">Burkholderia pseudomallei 1710a</name>
    <dbReference type="NCBI Taxonomy" id="320371"/>
    <lineage>
        <taxon>Bacteria</taxon>
        <taxon>Pseudomonadati</taxon>
        <taxon>Pseudomonadota</taxon>
        <taxon>Betaproteobacteria</taxon>
        <taxon>Burkholderiales</taxon>
        <taxon>Burkholderiaceae</taxon>
        <taxon>Burkholderia</taxon>
        <taxon>pseudomallei group</taxon>
    </lineage>
</organism>
<dbReference type="Gene3D" id="3.40.605.10">
    <property type="entry name" value="Aldehyde Dehydrogenase, Chain A, domain 1"/>
    <property type="match status" value="1"/>
</dbReference>